<protein>
    <submittedName>
        <fullName evidence="2">Uncharacterized protein</fullName>
    </submittedName>
</protein>
<reference evidence="2 3" key="1">
    <citation type="submission" date="2024-10" db="EMBL/GenBank/DDBJ databases">
        <title>The Natural Products Discovery Center: Release of the First 8490 Sequenced Strains for Exploring Actinobacteria Biosynthetic Diversity.</title>
        <authorList>
            <person name="Kalkreuter E."/>
            <person name="Kautsar S.A."/>
            <person name="Yang D."/>
            <person name="Bader C.D."/>
            <person name="Teijaro C.N."/>
            <person name="Fluegel L."/>
            <person name="Davis C.M."/>
            <person name="Simpson J.R."/>
            <person name="Lauterbach L."/>
            <person name="Steele A.D."/>
            <person name="Gui C."/>
            <person name="Meng S."/>
            <person name="Li G."/>
            <person name="Viehrig K."/>
            <person name="Ye F."/>
            <person name="Su P."/>
            <person name="Kiefer A.F."/>
            <person name="Nichols A."/>
            <person name="Cepeda A.J."/>
            <person name="Yan W."/>
            <person name="Fan B."/>
            <person name="Jiang Y."/>
            <person name="Adhikari A."/>
            <person name="Zheng C.-J."/>
            <person name="Schuster L."/>
            <person name="Cowan T.M."/>
            <person name="Smanski M.J."/>
            <person name="Chevrette M.G."/>
            <person name="De Carvalho L.P.S."/>
            <person name="Shen B."/>
        </authorList>
    </citation>
    <scope>NUCLEOTIDE SEQUENCE [LARGE SCALE GENOMIC DNA]</scope>
    <source>
        <strain evidence="2 3">NPDC048320</strain>
    </source>
</reference>
<sequence>MSGSQTGARAGTLTAPSSPDACRAPRPPAGSATARRTASPRPAGRADDGGPAFTAHRAGAAWLISPPGPADPRALSFAAGLASDPQCTLLVVDLPEEADDRTLEELARAVPPGRSDLRLVFGRPRTGVAVTARWLAERLGRTVTAADGTPLPVSGGGLFIGVDRGAGWVRCVPGAPEEPDSRRFPKPTWDSALPDRPRSLGTAVAEPVAAGVWLRPAGEGALRDEHRARLSALPVSAEPLVVVGVPGAPALPVADVARLWQSLPPTVRPAVRFLCYGPARLSGGRHLGDVLAQVVGEPVRLYNGLPGDGEVLRVAADGSPGRPLLGQQFVHLPPAASAGPSPSPFAVAHRWPLDGLEETGPGTYLLAEDAVVEVVRSGLWVRGPQDPPYAAEVRAGDPEPGRERILCDAHSEEALPRLRQLAADLVGTFPPELRRAVRLGVCRPTAPAAPAGRAPARPAPRPGGRTGQARPRTAAPDTGHEGFLSVAAEILRRHPELTPDPHGPDAVTGVAAVLRRLAQTPEPDGTGTDGTPGPPDAELLRAGLRLLPVHRGATGLRATLDEAMRQWYAGQPLVIDADACEASAAGPGAEPGNTDFLIWSVDGRRTDLLDPLSPDRVLFLPGSRFRVLSPGPGVPGVVMMREVGPGEAAQDPELDRAAVRELTRAWRDWRGGDHV</sequence>
<comment type="caution">
    <text evidence="2">The sequence shown here is derived from an EMBL/GenBank/DDBJ whole genome shotgun (WGS) entry which is preliminary data.</text>
</comment>
<feature type="region of interest" description="Disordered" evidence="1">
    <location>
        <begin position="1"/>
        <end position="52"/>
    </location>
</feature>
<feature type="region of interest" description="Disordered" evidence="1">
    <location>
        <begin position="445"/>
        <end position="480"/>
    </location>
</feature>
<gene>
    <name evidence="2" type="ORF">ACGFZB_34230</name>
</gene>
<keyword evidence="3" id="KW-1185">Reference proteome</keyword>
<organism evidence="2 3">
    <name type="scientific">Streptomyces cinerochromogenes</name>
    <dbReference type="NCBI Taxonomy" id="66422"/>
    <lineage>
        <taxon>Bacteria</taxon>
        <taxon>Bacillati</taxon>
        <taxon>Actinomycetota</taxon>
        <taxon>Actinomycetes</taxon>
        <taxon>Kitasatosporales</taxon>
        <taxon>Streptomycetaceae</taxon>
        <taxon>Streptomyces</taxon>
    </lineage>
</organism>
<feature type="compositionally biased region" description="Low complexity" evidence="1">
    <location>
        <begin position="445"/>
        <end position="456"/>
    </location>
</feature>
<evidence type="ECO:0000313" key="3">
    <source>
        <dbReference type="Proteomes" id="UP001604267"/>
    </source>
</evidence>
<dbReference type="RefSeq" id="WP_392823049.1">
    <property type="nucleotide sequence ID" value="NZ_JBICYV010000020.1"/>
</dbReference>
<feature type="compositionally biased region" description="Low complexity" evidence="1">
    <location>
        <begin position="467"/>
        <end position="476"/>
    </location>
</feature>
<proteinExistence type="predicted"/>
<feature type="compositionally biased region" description="Low complexity" evidence="1">
    <location>
        <begin position="29"/>
        <end position="43"/>
    </location>
</feature>
<evidence type="ECO:0000313" key="2">
    <source>
        <dbReference type="EMBL" id="MFG3015409.1"/>
    </source>
</evidence>
<dbReference type="Gene3D" id="3.90.176.10">
    <property type="entry name" value="Toxin ADP-ribosyltransferase, Chain A, domain 1"/>
    <property type="match status" value="1"/>
</dbReference>
<name>A0ABW7BI43_9ACTN</name>
<evidence type="ECO:0000256" key="1">
    <source>
        <dbReference type="SAM" id="MobiDB-lite"/>
    </source>
</evidence>
<accession>A0ABW7BI43</accession>
<dbReference type="Proteomes" id="UP001604267">
    <property type="component" value="Unassembled WGS sequence"/>
</dbReference>
<dbReference type="EMBL" id="JBICYV010000020">
    <property type="protein sequence ID" value="MFG3015409.1"/>
    <property type="molecule type" value="Genomic_DNA"/>
</dbReference>
<feature type="region of interest" description="Disordered" evidence="1">
    <location>
        <begin position="176"/>
        <end position="197"/>
    </location>
</feature>